<evidence type="ECO:0000313" key="1">
    <source>
        <dbReference type="EMBL" id="ORC92769.1"/>
    </source>
</evidence>
<dbReference type="OrthoDB" id="248936at2759"/>
<dbReference type="AlphaFoldDB" id="A0A1X0P857"/>
<proteinExistence type="predicted"/>
<gene>
    <name evidence="1" type="ORF">TM35_000035220</name>
</gene>
<organism evidence="1 2">
    <name type="scientific">Trypanosoma theileri</name>
    <dbReference type="NCBI Taxonomy" id="67003"/>
    <lineage>
        <taxon>Eukaryota</taxon>
        <taxon>Discoba</taxon>
        <taxon>Euglenozoa</taxon>
        <taxon>Kinetoplastea</taxon>
        <taxon>Metakinetoplastina</taxon>
        <taxon>Trypanosomatida</taxon>
        <taxon>Trypanosomatidae</taxon>
        <taxon>Trypanosoma</taxon>
    </lineage>
</organism>
<reference evidence="1 2" key="1">
    <citation type="submission" date="2017-03" db="EMBL/GenBank/DDBJ databases">
        <title>An alternative strategy for trypanosome survival in the mammalian bloodstream revealed through genome and transcriptome analysis of the ubiquitous bovine parasite Trypanosoma (Megatrypanum) theileri.</title>
        <authorList>
            <person name="Kelly S."/>
            <person name="Ivens A."/>
            <person name="Mott A."/>
            <person name="O'Neill E."/>
            <person name="Emms D."/>
            <person name="Macleod O."/>
            <person name="Voorheis P."/>
            <person name="Matthews J."/>
            <person name="Matthews K."/>
            <person name="Carrington M."/>
        </authorList>
    </citation>
    <scope>NUCLEOTIDE SEQUENCE [LARGE SCALE GENOMIC DNA]</scope>
    <source>
        <strain evidence="1">Edinburgh</strain>
    </source>
</reference>
<dbReference type="VEuPathDB" id="TriTrypDB:TM35_000035220"/>
<dbReference type="EMBL" id="NBCO01000003">
    <property type="protein sequence ID" value="ORC92769.1"/>
    <property type="molecule type" value="Genomic_DNA"/>
</dbReference>
<comment type="caution">
    <text evidence="1">The sequence shown here is derived from an EMBL/GenBank/DDBJ whole genome shotgun (WGS) entry which is preliminary data.</text>
</comment>
<protein>
    <submittedName>
        <fullName evidence="1">Uncharacterized protein</fullName>
    </submittedName>
</protein>
<keyword evidence="2" id="KW-1185">Reference proteome</keyword>
<dbReference type="GeneID" id="39982069"/>
<sequence length="416" mass="47011">MLSYEERSSLLGVVLRQKVVLDFVQTVMRRGVTTKGGTQLRCSNSSLLQWEKEREYTHLCNSIASDSSMCAEEKYEKIVAAVNHIRGSNSMTFSNFLPLTPAFVLAVSLAKLQYGEVSVEFQMASLELVLSYIARGAYSRAGKIMKSLAQGEVLVDSQVGTFYGDLTAFLRLLKSRDFSSFISTEERRFLPLVFCTGEKHYSLKKITRYLEECKLQKLPVTIMLYCYFSAITASFHLLEYLTDECVTCDIGEEVLKKSLLATTLRELSALKEDARERILKKTSLNSKKEEVESFIGVCLKDCEEFIRSNKCGDYGALLSFAFVKIRWEKECGLLPLKKFLENFLICCRNLQIEDTVFFSIFIADADFFLKGKNVPLFSHTCDISAVELPLVRSDTGSSCSLFEEVEGKVIVSPEKD</sequence>
<accession>A0A1X0P857</accession>
<dbReference type="Proteomes" id="UP000192257">
    <property type="component" value="Unassembled WGS sequence"/>
</dbReference>
<dbReference type="RefSeq" id="XP_028886835.1">
    <property type="nucleotide sequence ID" value="XM_029022289.1"/>
</dbReference>
<evidence type="ECO:0000313" key="2">
    <source>
        <dbReference type="Proteomes" id="UP000192257"/>
    </source>
</evidence>
<name>A0A1X0P857_9TRYP</name>